<comment type="caution">
    <text evidence="1">The sequence shown here is derived from an EMBL/GenBank/DDBJ whole genome shotgun (WGS) entry which is preliminary data.</text>
</comment>
<sequence length="157" mass="18138">IVVWKKRFMRVYDSSGGSRKRVPSEEINQLSVMLQNYLHDSGFFDKTDGINWLSLEAYKDKETGELLGPQHSFTVEYAQEIMQQQAIASAYAEYFTNEIKISSVGLQSDYLRNRYRTLLWKYGMDKFNAGYVSHSDDPTRTKDGISKQVEDVLVDVD</sequence>
<proteinExistence type="predicted"/>
<dbReference type="AlphaFoldDB" id="A0A6N2B964"/>
<reference evidence="1" key="1">
    <citation type="submission" date="2019-05" db="EMBL/GenBank/DDBJ databases">
        <title>The de novo reference genome and transcriptome assemblies of the wild tomato species Solanum chilense.</title>
        <authorList>
            <person name="Stam R."/>
            <person name="Nosenko T."/>
            <person name="Hoerger A.C."/>
            <person name="Stephan W."/>
            <person name="Seidel M.A."/>
            <person name="Kuhn J.M.M."/>
            <person name="Haberer G."/>
            <person name="Tellier A."/>
        </authorList>
    </citation>
    <scope>NUCLEOTIDE SEQUENCE</scope>
    <source>
        <tissue evidence="1">Mature leaves</tissue>
    </source>
</reference>
<dbReference type="EMBL" id="RXGB01003716">
    <property type="protein sequence ID" value="TMW91415.1"/>
    <property type="molecule type" value="Genomic_DNA"/>
</dbReference>
<evidence type="ECO:0000313" key="1">
    <source>
        <dbReference type="EMBL" id="TMW91415.1"/>
    </source>
</evidence>
<name>A0A6N2B964_SOLCI</name>
<dbReference type="PANTHER" id="PTHR33022:SF13">
    <property type="entry name" value="UBIQUITIN-LIKE PROTEASE FAMILY PROFILE DOMAIN-CONTAINING PROTEIN"/>
    <property type="match status" value="1"/>
</dbReference>
<protein>
    <submittedName>
        <fullName evidence="1">Uncharacterized protein</fullName>
    </submittedName>
</protein>
<organism evidence="1">
    <name type="scientific">Solanum chilense</name>
    <name type="common">Tomato</name>
    <name type="synonym">Lycopersicon chilense</name>
    <dbReference type="NCBI Taxonomy" id="4083"/>
    <lineage>
        <taxon>Eukaryota</taxon>
        <taxon>Viridiplantae</taxon>
        <taxon>Streptophyta</taxon>
        <taxon>Embryophyta</taxon>
        <taxon>Tracheophyta</taxon>
        <taxon>Spermatophyta</taxon>
        <taxon>Magnoliopsida</taxon>
        <taxon>eudicotyledons</taxon>
        <taxon>Gunneridae</taxon>
        <taxon>Pentapetalae</taxon>
        <taxon>asterids</taxon>
        <taxon>lamiids</taxon>
        <taxon>Solanales</taxon>
        <taxon>Solanaceae</taxon>
        <taxon>Solanoideae</taxon>
        <taxon>Solaneae</taxon>
        <taxon>Solanum</taxon>
        <taxon>Solanum subgen. Lycopersicon</taxon>
    </lineage>
</organism>
<accession>A0A6N2B964</accession>
<dbReference type="PANTHER" id="PTHR33022">
    <property type="entry name" value="DUF1985 DOMAIN-CONTAINING PROTEIN"/>
    <property type="match status" value="1"/>
</dbReference>
<gene>
    <name evidence="1" type="ORF">EJD97_014368</name>
</gene>
<feature type="non-terminal residue" evidence="1">
    <location>
        <position position="1"/>
    </location>
</feature>